<sequence>MAPRSTILICFTFLIFLPSIILLLINHCDASPSSWDQYADQCNGTFGECPMLVKDDEEFLMDTEEHRRILAQTTKPTLASQDRRNPACGNKCPGAYNVGNRPCSKGNYCDRG</sequence>
<gene>
    <name evidence="2" type="ORF">LSALG_LOCUS16851</name>
</gene>
<name>A0AA35YMR1_LACSI</name>
<evidence type="ECO:0000256" key="1">
    <source>
        <dbReference type="SAM" id="SignalP"/>
    </source>
</evidence>
<reference evidence="2" key="1">
    <citation type="submission" date="2023-04" db="EMBL/GenBank/DDBJ databases">
        <authorList>
            <person name="Vijverberg K."/>
            <person name="Xiong W."/>
            <person name="Schranz E."/>
        </authorList>
    </citation>
    <scope>NUCLEOTIDE SEQUENCE</scope>
</reference>
<accession>A0AA35YMR1</accession>
<dbReference type="Proteomes" id="UP001177003">
    <property type="component" value="Chromosome 3"/>
</dbReference>
<feature type="signal peptide" evidence="1">
    <location>
        <begin position="1"/>
        <end position="30"/>
    </location>
</feature>
<proteinExistence type="predicted"/>
<protein>
    <recommendedName>
        <fullName evidence="4">Rapid ALkalinization Factor</fullName>
    </recommendedName>
</protein>
<evidence type="ECO:0000313" key="2">
    <source>
        <dbReference type="EMBL" id="CAI9276890.1"/>
    </source>
</evidence>
<evidence type="ECO:0000313" key="3">
    <source>
        <dbReference type="Proteomes" id="UP001177003"/>
    </source>
</evidence>
<dbReference type="AlphaFoldDB" id="A0AA35YMR1"/>
<keyword evidence="3" id="KW-1185">Reference proteome</keyword>
<evidence type="ECO:0008006" key="4">
    <source>
        <dbReference type="Google" id="ProtNLM"/>
    </source>
</evidence>
<feature type="chain" id="PRO_5041237902" description="Rapid ALkalinization Factor" evidence="1">
    <location>
        <begin position="31"/>
        <end position="112"/>
    </location>
</feature>
<organism evidence="2 3">
    <name type="scientific">Lactuca saligna</name>
    <name type="common">Willowleaf lettuce</name>
    <dbReference type="NCBI Taxonomy" id="75948"/>
    <lineage>
        <taxon>Eukaryota</taxon>
        <taxon>Viridiplantae</taxon>
        <taxon>Streptophyta</taxon>
        <taxon>Embryophyta</taxon>
        <taxon>Tracheophyta</taxon>
        <taxon>Spermatophyta</taxon>
        <taxon>Magnoliopsida</taxon>
        <taxon>eudicotyledons</taxon>
        <taxon>Gunneridae</taxon>
        <taxon>Pentapetalae</taxon>
        <taxon>asterids</taxon>
        <taxon>campanulids</taxon>
        <taxon>Asterales</taxon>
        <taxon>Asteraceae</taxon>
        <taxon>Cichorioideae</taxon>
        <taxon>Cichorieae</taxon>
        <taxon>Lactucinae</taxon>
        <taxon>Lactuca</taxon>
    </lineage>
</organism>
<keyword evidence="1" id="KW-0732">Signal</keyword>
<dbReference type="EMBL" id="OX465079">
    <property type="protein sequence ID" value="CAI9276890.1"/>
    <property type="molecule type" value="Genomic_DNA"/>
</dbReference>